<dbReference type="Pfam" id="PF26353">
    <property type="entry name" value="YhfM"/>
    <property type="match status" value="1"/>
</dbReference>
<evidence type="ECO:0000256" key="1">
    <source>
        <dbReference type="SAM" id="MobiDB-lite"/>
    </source>
</evidence>
<evidence type="ECO:0000313" key="3">
    <source>
        <dbReference type="EMBL" id="MFC6333033.1"/>
    </source>
</evidence>
<gene>
    <name evidence="3" type="ORF">ACFP56_10395</name>
</gene>
<reference evidence="4" key="1">
    <citation type="journal article" date="2019" name="Int. J. Syst. Evol. Microbiol.">
        <title>The Global Catalogue of Microorganisms (GCM) 10K type strain sequencing project: providing services to taxonomists for standard genome sequencing and annotation.</title>
        <authorList>
            <consortium name="The Broad Institute Genomics Platform"/>
            <consortium name="The Broad Institute Genome Sequencing Center for Infectious Disease"/>
            <person name="Wu L."/>
            <person name="Ma J."/>
        </authorList>
    </citation>
    <scope>NUCLEOTIDE SEQUENCE [LARGE SCALE GENOMIC DNA]</scope>
    <source>
        <strain evidence="4">PCU 280</strain>
    </source>
</reference>
<dbReference type="PROSITE" id="PS51257">
    <property type="entry name" value="PROKAR_LIPOPROTEIN"/>
    <property type="match status" value="1"/>
</dbReference>
<evidence type="ECO:0000313" key="4">
    <source>
        <dbReference type="Proteomes" id="UP001596233"/>
    </source>
</evidence>
<dbReference type="InterPro" id="IPR058780">
    <property type="entry name" value="YhfM-like_dom"/>
</dbReference>
<feature type="domain" description="YhfM-like" evidence="2">
    <location>
        <begin position="42"/>
        <end position="142"/>
    </location>
</feature>
<accession>A0ABW1V4Z5</accession>
<organism evidence="3 4">
    <name type="scientific">Paenibacillus septentrionalis</name>
    <dbReference type="NCBI Taxonomy" id="429342"/>
    <lineage>
        <taxon>Bacteria</taxon>
        <taxon>Bacillati</taxon>
        <taxon>Bacillota</taxon>
        <taxon>Bacilli</taxon>
        <taxon>Bacillales</taxon>
        <taxon>Paenibacillaceae</taxon>
        <taxon>Paenibacillus</taxon>
    </lineage>
</organism>
<dbReference type="Proteomes" id="UP001596233">
    <property type="component" value="Unassembled WGS sequence"/>
</dbReference>
<name>A0ABW1V4Z5_9BACL</name>
<feature type="region of interest" description="Disordered" evidence="1">
    <location>
        <begin position="21"/>
        <end position="41"/>
    </location>
</feature>
<dbReference type="RefSeq" id="WP_379234070.1">
    <property type="nucleotide sequence ID" value="NZ_JBHSTE010000003.1"/>
</dbReference>
<proteinExistence type="predicted"/>
<protein>
    <recommendedName>
        <fullName evidence="2">YhfM-like domain-containing protein</fullName>
    </recommendedName>
</protein>
<keyword evidence="4" id="KW-1185">Reference proteome</keyword>
<evidence type="ECO:0000259" key="2">
    <source>
        <dbReference type="Pfam" id="PF26353"/>
    </source>
</evidence>
<dbReference type="EMBL" id="JBHSTE010000003">
    <property type="protein sequence ID" value="MFC6333033.1"/>
    <property type="molecule type" value="Genomic_DNA"/>
</dbReference>
<comment type="caution">
    <text evidence="3">The sequence shown here is derived from an EMBL/GenBank/DDBJ whole genome shotgun (WGS) entry which is preliminary data.</text>
</comment>
<sequence>MRYVVVLLIGVLLISGCSDQTPSSNLAQTPSNYSDQTPSQTNNTKTIKVKYLQKLDTEFTSQDEEIVATFEDIVNQAEKRPGILNYVAEYKLEFINAEQKIGTYHLSLGTDRTMLGLLVNTSNTHQGYEISIEHANRLRELLLER</sequence>